<dbReference type="Gene3D" id="6.10.250.690">
    <property type="match status" value="1"/>
</dbReference>
<dbReference type="Pfam" id="PF00072">
    <property type="entry name" value="Response_reg"/>
    <property type="match status" value="1"/>
</dbReference>
<evidence type="ECO:0000313" key="10">
    <source>
        <dbReference type="EMBL" id="EEF61255.1"/>
    </source>
</evidence>
<evidence type="ECO:0000256" key="3">
    <source>
        <dbReference type="ARBA" id="ARBA00023015"/>
    </source>
</evidence>
<evidence type="ECO:0000256" key="7">
    <source>
        <dbReference type="PROSITE-ProRule" id="PRU01091"/>
    </source>
</evidence>
<dbReference type="Proteomes" id="UP000003688">
    <property type="component" value="Unassembled WGS sequence"/>
</dbReference>
<dbReference type="FunFam" id="3.40.50.2300:FF:000001">
    <property type="entry name" value="DNA-binding response regulator PhoB"/>
    <property type="match status" value="1"/>
</dbReference>
<evidence type="ECO:0000259" key="8">
    <source>
        <dbReference type="PROSITE" id="PS50110"/>
    </source>
</evidence>
<dbReference type="AlphaFoldDB" id="B9XG93"/>
<dbReference type="InterPro" id="IPR001789">
    <property type="entry name" value="Sig_transdc_resp-reg_receiver"/>
</dbReference>
<dbReference type="GO" id="GO:0006355">
    <property type="term" value="P:regulation of DNA-templated transcription"/>
    <property type="evidence" value="ECO:0007669"/>
    <property type="project" value="InterPro"/>
</dbReference>
<evidence type="ECO:0000256" key="4">
    <source>
        <dbReference type="ARBA" id="ARBA00023125"/>
    </source>
</evidence>
<feature type="modified residue" description="4-aspartylphosphate" evidence="6">
    <location>
        <position position="53"/>
    </location>
</feature>
<comment type="caution">
    <text evidence="10">The sequence shown here is derived from an EMBL/GenBank/DDBJ whole genome shotgun (WGS) entry which is preliminary data.</text>
</comment>
<dbReference type="PROSITE" id="PS51755">
    <property type="entry name" value="OMPR_PHOB"/>
    <property type="match status" value="1"/>
</dbReference>
<dbReference type="InterPro" id="IPR016032">
    <property type="entry name" value="Sig_transdc_resp-reg_C-effctor"/>
</dbReference>
<feature type="DNA-binding region" description="OmpR/PhoB-type" evidence="7">
    <location>
        <begin position="131"/>
        <end position="230"/>
    </location>
</feature>
<dbReference type="GO" id="GO:0000976">
    <property type="term" value="F:transcription cis-regulatory region binding"/>
    <property type="evidence" value="ECO:0007669"/>
    <property type="project" value="TreeGrafter"/>
</dbReference>
<keyword evidence="2" id="KW-0902">Two-component regulatory system</keyword>
<keyword evidence="11" id="KW-1185">Reference proteome</keyword>
<sequence length="230" mass="25754">MKTRILIIEDDPHIALGLEEVLKSESYEVALCNRGDKAMEAFNRLHPALIVLDVMLPGLSGYDVCKQLRAKKINTPILMLTAKGQEIDKVIGLDLGADDYVTKPFGVRELLARIQALLRRIEKPAAESIGKESFTIGDATIDPRTFELRRGKVQEELTARELKLLQLFHGHPGEVLSRDRLLNDVWGYGYYGTTRTLDQVIVQLRKKLGDNGAEPKHLVTVHGVGYKMVV</sequence>
<evidence type="ECO:0000256" key="5">
    <source>
        <dbReference type="ARBA" id="ARBA00023163"/>
    </source>
</evidence>
<evidence type="ECO:0000256" key="1">
    <source>
        <dbReference type="ARBA" id="ARBA00022553"/>
    </source>
</evidence>
<evidence type="ECO:0000256" key="2">
    <source>
        <dbReference type="ARBA" id="ARBA00023012"/>
    </source>
</evidence>
<dbReference type="Gene3D" id="1.10.10.10">
    <property type="entry name" value="Winged helix-like DNA-binding domain superfamily/Winged helix DNA-binding domain"/>
    <property type="match status" value="1"/>
</dbReference>
<evidence type="ECO:0000256" key="6">
    <source>
        <dbReference type="PROSITE-ProRule" id="PRU00169"/>
    </source>
</evidence>
<protein>
    <submittedName>
        <fullName evidence="10">Two component transcriptional regulator, winged helix family</fullName>
    </submittedName>
</protein>
<keyword evidence="1 6" id="KW-0597">Phosphoprotein</keyword>
<dbReference type="InterPro" id="IPR001867">
    <property type="entry name" value="OmpR/PhoB-type_DNA-bd"/>
</dbReference>
<dbReference type="InterPro" id="IPR036388">
    <property type="entry name" value="WH-like_DNA-bd_sf"/>
</dbReference>
<dbReference type="CDD" id="cd00383">
    <property type="entry name" value="trans_reg_C"/>
    <property type="match status" value="1"/>
</dbReference>
<dbReference type="RefSeq" id="WP_007414839.1">
    <property type="nucleotide sequence ID" value="NZ_ABOX02000011.1"/>
</dbReference>
<organism evidence="10 11">
    <name type="scientific">Pedosphaera parvula (strain Ellin514)</name>
    <dbReference type="NCBI Taxonomy" id="320771"/>
    <lineage>
        <taxon>Bacteria</taxon>
        <taxon>Pseudomonadati</taxon>
        <taxon>Verrucomicrobiota</taxon>
        <taxon>Pedosphaerae</taxon>
        <taxon>Pedosphaerales</taxon>
        <taxon>Pedosphaeraceae</taxon>
        <taxon>Pedosphaera</taxon>
    </lineage>
</organism>
<reference evidence="10 11" key="1">
    <citation type="journal article" date="2011" name="J. Bacteriol.">
        <title>Genome sequence of 'Pedosphaera parvula' Ellin514, an aerobic Verrucomicrobial isolate from pasture soil.</title>
        <authorList>
            <person name="Kant R."/>
            <person name="van Passel M.W."/>
            <person name="Sangwan P."/>
            <person name="Palva A."/>
            <person name="Lucas S."/>
            <person name="Copeland A."/>
            <person name="Lapidus A."/>
            <person name="Glavina Del Rio T."/>
            <person name="Dalin E."/>
            <person name="Tice H."/>
            <person name="Bruce D."/>
            <person name="Goodwin L."/>
            <person name="Pitluck S."/>
            <person name="Chertkov O."/>
            <person name="Larimer F.W."/>
            <person name="Land M.L."/>
            <person name="Hauser L."/>
            <person name="Brettin T.S."/>
            <person name="Detter J.C."/>
            <person name="Han S."/>
            <person name="de Vos W.M."/>
            <person name="Janssen P.H."/>
            <person name="Smidt H."/>
        </authorList>
    </citation>
    <scope>NUCLEOTIDE SEQUENCE [LARGE SCALE GENOMIC DNA]</scope>
    <source>
        <strain evidence="10 11">Ellin514</strain>
    </source>
</reference>
<feature type="domain" description="Response regulatory" evidence="8">
    <location>
        <begin position="4"/>
        <end position="118"/>
    </location>
</feature>
<evidence type="ECO:0000313" key="11">
    <source>
        <dbReference type="Proteomes" id="UP000003688"/>
    </source>
</evidence>
<dbReference type="OrthoDB" id="9778145at2"/>
<proteinExistence type="predicted"/>
<dbReference type="PROSITE" id="PS50110">
    <property type="entry name" value="RESPONSE_REGULATORY"/>
    <property type="match status" value="1"/>
</dbReference>
<dbReference type="GO" id="GO:0000156">
    <property type="term" value="F:phosphorelay response regulator activity"/>
    <property type="evidence" value="ECO:0007669"/>
    <property type="project" value="TreeGrafter"/>
</dbReference>
<dbReference type="PANTHER" id="PTHR48111:SF11">
    <property type="entry name" value="TWO-COMPONENT RESPONSE REGULATOR"/>
    <property type="match status" value="1"/>
</dbReference>
<feature type="domain" description="OmpR/PhoB-type" evidence="9">
    <location>
        <begin position="131"/>
        <end position="230"/>
    </location>
</feature>
<keyword evidence="4 7" id="KW-0238">DNA-binding</keyword>
<dbReference type="CDD" id="cd17574">
    <property type="entry name" value="REC_OmpR"/>
    <property type="match status" value="1"/>
</dbReference>
<evidence type="ECO:0000259" key="9">
    <source>
        <dbReference type="PROSITE" id="PS51755"/>
    </source>
</evidence>
<dbReference type="PANTHER" id="PTHR48111">
    <property type="entry name" value="REGULATOR OF RPOS"/>
    <property type="match status" value="1"/>
</dbReference>
<name>B9XG93_PEDPL</name>
<dbReference type="SMART" id="SM00448">
    <property type="entry name" value="REC"/>
    <property type="match status" value="1"/>
</dbReference>
<dbReference type="GO" id="GO:0032993">
    <property type="term" value="C:protein-DNA complex"/>
    <property type="evidence" value="ECO:0007669"/>
    <property type="project" value="TreeGrafter"/>
</dbReference>
<accession>B9XG93</accession>
<keyword evidence="5" id="KW-0804">Transcription</keyword>
<dbReference type="STRING" id="320771.Cflav_PD3972"/>
<keyword evidence="3" id="KW-0805">Transcription regulation</keyword>
<dbReference type="Pfam" id="PF00486">
    <property type="entry name" value="Trans_reg_C"/>
    <property type="match status" value="1"/>
</dbReference>
<dbReference type="InterPro" id="IPR039420">
    <property type="entry name" value="WalR-like"/>
</dbReference>
<dbReference type="InterPro" id="IPR011006">
    <property type="entry name" value="CheY-like_superfamily"/>
</dbReference>
<dbReference type="Gene3D" id="3.40.50.2300">
    <property type="match status" value="1"/>
</dbReference>
<dbReference type="SMART" id="SM00862">
    <property type="entry name" value="Trans_reg_C"/>
    <property type="match status" value="1"/>
</dbReference>
<dbReference type="GO" id="GO:0005829">
    <property type="term" value="C:cytosol"/>
    <property type="evidence" value="ECO:0007669"/>
    <property type="project" value="TreeGrafter"/>
</dbReference>
<dbReference type="SUPFAM" id="SSF46894">
    <property type="entry name" value="C-terminal effector domain of the bipartite response regulators"/>
    <property type="match status" value="1"/>
</dbReference>
<dbReference type="SUPFAM" id="SSF52172">
    <property type="entry name" value="CheY-like"/>
    <property type="match status" value="1"/>
</dbReference>
<gene>
    <name evidence="10" type="ORF">Cflav_PD3972</name>
</gene>
<dbReference type="EMBL" id="ABOX02000011">
    <property type="protein sequence ID" value="EEF61255.1"/>
    <property type="molecule type" value="Genomic_DNA"/>
</dbReference>